<dbReference type="GeneID" id="40073127"/>
<evidence type="ECO:0000313" key="2">
    <source>
        <dbReference type="EMBL" id="AOZ65450.1"/>
    </source>
</evidence>
<dbReference type="EMBL" id="KX845404">
    <property type="protein sequence ID" value="AOZ65450.1"/>
    <property type="molecule type" value="Genomic_DNA"/>
</dbReference>
<evidence type="ECO:0000313" key="3">
    <source>
        <dbReference type="Proteomes" id="UP000225617"/>
    </source>
</evidence>
<evidence type="ECO:0000259" key="1">
    <source>
        <dbReference type="Pfam" id="PF13550"/>
    </source>
</evidence>
<sequence>MRQILPSAKAYLANNDKIRLAYLVSIELPGSTGNNAVYAYMTDYMRDINYGGILFQSGKIKTISSHKQNRTLTVGSLSFSVTGTDANEVIKLVQSGVSFLDRSISIYQAIIDDNGEILPVDPDTNGPLLFFRGKIVGGGIKESNTVSGVGTSVITWNCSNEFYDFERVAGRFTDDASHRGLEIVNGELLPSHGAKRPEYQEDYGFFHANKSVNFLAKYQVKEERYKLESKKKLFGLSKSYSLKKYYETVTKEVDLDFNLAAKFIPVVYGTQKVPGIPVFADTERNNPNVVYVVYAFCEGEIEGFLDFQFGDAPMICTDQTDSTSRTCFGQKRVSGDTMARISTGLPSTSLSTHGQEYKYNDGNGDIRIWTFHGKPDQTVATVLRDIAAANNFFLQGENGNGPEYWDSRYKLLDTAYAVIRFTITENRTDIPEVSAELSGRKVKVYQADGSVKMDKTSQNGVWQTFDYLTSTTFGASIPIDRMVIGDWRKEADLLNIIDTSYQTSWQPFWRYVGWESWTAENRQIMQMNTILDNSNSVFKNVQELLESFQGALNNLSGIFRITVEKDSKTPLELNFLDTYGDLDLSDTTGRNKYNSVQASLIDPTLNWKTNSITFYNSKFKNEDRGVDKKLQLSFANITNYYTARSLADRELKKSRYSRSLSFSLPYKFLGIEPNDPVVFTYDRYGWNKKFFLVDEVENTRDGKINVTLQEYGEDVFINSTQVDNSSEAVPEISNNVLPPRDFKYTPTPGGMVGDVGKNGELSWLPSLTPNVVYYSIRKSDRVDPYIVQQTAFTPNVRMFQDIVGEPAGLTIFEIRAVDINGRRSSPVTISVDLNSAKNLSMVENFRVLNLAPDPAEWVGPDLELGWDKLQEEGLISGIFYTLEIRDNTNKLLRSAKITSLYNYSYLLGYNKLDYKANNSNTLGIYRALQPRIQAEGPKGEKSVAWAYI</sequence>
<dbReference type="Proteomes" id="UP000225617">
    <property type="component" value="Segment"/>
</dbReference>
<dbReference type="OrthoDB" id="105at10239"/>
<dbReference type="KEGG" id="vg:40073127"/>
<dbReference type="RefSeq" id="YP_009597496.1">
    <property type="nucleotide sequence ID" value="NC_041899.1"/>
</dbReference>
<reference evidence="2" key="1">
    <citation type="submission" date="2017-01" db="EMBL/GenBank/DDBJ databases">
        <title>Complete Genome Sequence of two Novel Multi-drug resistant Klebsiella pneumoniae Phage vB_Kpn_IME260.</title>
        <authorList>
            <person name="Xing S."/>
            <person name="Pan X."/>
            <person name="Sun Q."/>
            <person name="Pei G."/>
            <person name="Mi Z."/>
            <person name="An X."/>
            <person name="Tong Y."/>
        </authorList>
    </citation>
    <scope>NUCLEOTIDE SEQUENCE [LARGE SCALE GENOMIC DNA]</scope>
</reference>
<dbReference type="Pfam" id="PF13550">
    <property type="entry name" value="Phage-tail_3"/>
    <property type="match status" value="1"/>
</dbReference>
<proteinExistence type="predicted"/>
<organism evidence="2 3">
    <name type="scientific">Klebsiella phage vB_Kpn_IME260</name>
    <dbReference type="NCBI Taxonomy" id="1912318"/>
    <lineage>
        <taxon>Viruses</taxon>
        <taxon>Duplodnaviria</taxon>
        <taxon>Heunggongvirae</taxon>
        <taxon>Uroviricota</taxon>
        <taxon>Caudoviricetes</taxon>
        <taxon>Demerecviridae</taxon>
        <taxon>Sugarlandvirus</taxon>
        <taxon>Sugarlandvirus IME260</taxon>
    </lineage>
</organism>
<keyword evidence="3" id="KW-1185">Reference proteome</keyword>
<feature type="domain" description="Tip attachment protein J" evidence="1">
    <location>
        <begin position="593"/>
        <end position="696"/>
    </location>
</feature>
<protein>
    <submittedName>
        <fullName evidence="2">Tail length tape-measure protein</fullName>
    </submittedName>
</protein>
<name>A0A1I9SF23_9CAUD</name>
<dbReference type="InterPro" id="IPR032876">
    <property type="entry name" value="J_dom"/>
</dbReference>
<accession>A0A1I9SF23</accession>